<evidence type="ECO:0000256" key="2">
    <source>
        <dbReference type="SAM" id="Phobius"/>
    </source>
</evidence>
<reference evidence="3" key="1">
    <citation type="journal article" date="2024" name="Int. J. Syst. Evol. Microbiol.">
        <title>Brooklawnia propionicigenes sp. nov., a facultatively anaerobic, propionate-producing bacterium isolated from a methanogenic reactor treating waste from cattle farms.</title>
        <authorList>
            <person name="Akita Y."/>
            <person name="Ueki A."/>
            <person name="Tonouchi A."/>
            <person name="Sugawara Y."/>
            <person name="Honma S."/>
            <person name="Kaku N."/>
            <person name="Ueki K."/>
        </authorList>
    </citation>
    <scope>NUCLEOTIDE SEQUENCE</scope>
    <source>
        <strain evidence="3">SH051</strain>
    </source>
</reference>
<evidence type="ECO:0000313" key="3">
    <source>
        <dbReference type="EMBL" id="BEH03315.1"/>
    </source>
</evidence>
<feature type="region of interest" description="Disordered" evidence="1">
    <location>
        <begin position="1"/>
        <end position="38"/>
    </location>
</feature>
<keyword evidence="2" id="KW-0812">Transmembrane</keyword>
<proteinExistence type="predicted"/>
<dbReference type="AlphaFoldDB" id="A0AAN0KJI7"/>
<feature type="transmembrane region" description="Helical" evidence="2">
    <location>
        <begin position="389"/>
        <end position="407"/>
    </location>
</feature>
<evidence type="ECO:0008006" key="5">
    <source>
        <dbReference type="Google" id="ProtNLM"/>
    </source>
</evidence>
<evidence type="ECO:0000313" key="4">
    <source>
        <dbReference type="Proteomes" id="UP001431656"/>
    </source>
</evidence>
<organism evidence="3 4">
    <name type="scientific">Brooklawnia propionicigenes</name>
    <dbReference type="NCBI Taxonomy" id="3041175"/>
    <lineage>
        <taxon>Bacteria</taxon>
        <taxon>Bacillati</taxon>
        <taxon>Actinomycetota</taxon>
        <taxon>Actinomycetes</taxon>
        <taxon>Propionibacteriales</taxon>
        <taxon>Propionibacteriaceae</taxon>
        <taxon>Brooklawnia</taxon>
    </lineage>
</organism>
<dbReference type="Proteomes" id="UP001431656">
    <property type="component" value="Chromosome"/>
</dbReference>
<keyword evidence="2" id="KW-0472">Membrane</keyword>
<protein>
    <recommendedName>
        <fullName evidence="5">Primosomal protein N' (Replication factor Y)-superfamily II helicase</fullName>
    </recommendedName>
</protein>
<dbReference type="Gene3D" id="2.20.28.30">
    <property type="entry name" value="RNA polymerase ii, chain L"/>
    <property type="match status" value="1"/>
</dbReference>
<dbReference type="EMBL" id="AP028056">
    <property type="protein sequence ID" value="BEH03315.1"/>
    <property type="molecule type" value="Genomic_DNA"/>
</dbReference>
<keyword evidence="2" id="KW-1133">Transmembrane helix</keyword>
<sequence length="413" mass="45669">MSSPSFPSGPPSPGNGGGGPRSSGPDPSGKPPSDDQRSADPAIFQVTEQTRTYPCPNCGGVLAFDASAQALKCPHCGSIVAIDPAVAKPARIAKRELAPAMAQLAAQQANAKTRFSGDKEIVCQSCGGRTVFTGTLTAVRCPYCNTAIQRDDVQEAPTRLRVDGILPLRIDTRDAQARIEQWINSRRFAPNAFKKYRELGTFSSIYLPYFSYDAAATTRYTGMRGIHRTETFRDSEGRTQTRIVTDWYPASGVVDNVFEDVTGHATYGLDDQKVTELEPWPMQYTHPYSPEFVAGHLSRTYDWDAEQVFRERTEPRMESVIDSTIRADIGGNEQRITSRDIRWRGVQFSQLLLPVWMLTVTFQQKPFQVAINGVTGEVQGRRPWSWVKITLAVIAVLIVICVIYWLYGSSGGS</sequence>
<keyword evidence="4" id="KW-1185">Reference proteome</keyword>
<name>A0AAN0KJI7_9ACTN</name>
<dbReference type="KEGG" id="broo:brsh051_25960"/>
<gene>
    <name evidence="3" type="ORF">brsh051_25960</name>
</gene>
<accession>A0AAN0KJI7</accession>
<dbReference type="RefSeq" id="WP_286265719.1">
    <property type="nucleotide sequence ID" value="NZ_AP028056.1"/>
</dbReference>
<evidence type="ECO:0000256" key="1">
    <source>
        <dbReference type="SAM" id="MobiDB-lite"/>
    </source>
</evidence>